<feature type="compositionally biased region" description="Acidic residues" evidence="1">
    <location>
        <begin position="530"/>
        <end position="548"/>
    </location>
</feature>
<organism evidence="2 3">
    <name type="scientific">Humicola insolens</name>
    <name type="common">Soft-rot fungus</name>
    <dbReference type="NCBI Taxonomy" id="85995"/>
    <lineage>
        <taxon>Eukaryota</taxon>
        <taxon>Fungi</taxon>
        <taxon>Dikarya</taxon>
        <taxon>Ascomycota</taxon>
        <taxon>Pezizomycotina</taxon>
        <taxon>Sordariomycetes</taxon>
        <taxon>Sordariomycetidae</taxon>
        <taxon>Sordariales</taxon>
        <taxon>Chaetomiaceae</taxon>
        <taxon>Mycothermus</taxon>
    </lineage>
</organism>
<keyword evidence="3" id="KW-1185">Reference proteome</keyword>
<gene>
    <name evidence="2" type="ORF">VTJ49DRAFT_335</name>
</gene>
<dbReference type="PANTHER" id="PTHR28079">
    <property type="entry name" value="RNA POLYMERASE I-SPECIFIC TRANSCRIPTION INITIATION FACTOR RRN5"/>
    <property type="match status" value="1"/>
</dbReference>
<feature type="compositionally biased region" description="Basic and acidic residues" evidence="1">
    <location>
        <begin position="43"/>
        <end position="60"/>
    </location>
</feature>
<feature type="region of interest" description="Disordered" evidence="1">
    <location>
        <begin position="525"/>
        <end position="594"/>
    </location>
</feature>
<protein>
    <recommendedName>
        <fullName evidence="4">Myb-like domain-containing protein</fullName>
    </recommendedName>
</protein>
<evidence type="ECO:0008006" key="4">
    <source>
        <dbReference type="Google" id="ProtNLM"/>
    </source>
</evidence>
<accession>A0ABR3VFP4</accession>
<dbReference type="PANTHER" id="PTHR28079:SF1">
    <property type="entry name" value="RNA POLYMERASE I-SPECIFIC TRANSCRIPTION INITIATION FACTOR RRN5"/>
    <property type="match status" value="1"/>
</dbReference>
<feature type="compositionally biased region" description="Polar residues" evidence="1">
    <location>
        <begin position="112"/>
        <end position="129"/>
    </location>
</feature>
<sequence>MVLRQLQPKPRQRQVSHEIAESDDDEGVDAGDSDQSTEGDPSGDQKDGDGDVDHSVKKDSDEEDPNNDSPKPPRRRGSMPSSDSEYDPSDEEAGSPALSDRVSIKAEPGTQPLATTSIPHLRSRSSPFSPTHIIPPTPAHARHYSYSSQRKRSRSSSPSAITDIPARPTKYARTKTFNHSYLSLLNEDILSAADRFTPADRDPSTGELPPEHDLPASQLGLTLWSDTEKALFFEALARLGPAANPADIAGRVQTKSAVEVAAYLAFLRESAREFDSGVTPAEIPAAIELSQACCAALEEAADAVASRQEAYEEGIEKKKWGDEAWLVGRGNWRELEREMLGRMGTTASEDGTAAIKDDPEQHNRFKATPPMKSFELLRVGAWLRLSERIFMNSAIDDYNWASVADSSRNDTPALRATALEDFYELTVEVTRRLVAATIWMSESRVRARRMLYPNARWRVWKQDAEAAALSLGLKTNTREFWAKCARRLRLDVYNDEDDGEGWDGDEERRPMSYDHVERALGLEVEVREESDNDVDMYDSSSESEEKDVELDHSPAEDSDAGSVELGGASPYTTEFEEADEEPGAEAEDDEAEKAAIQQEMTEALVHSALEFPKSRHAKAALRNSIRAERANEAYSDRLDARASYAEEKRLWTMLGRVPPHELEKPAALEGEPKVTTKRRVDDLLRAFARTPGDWRSTLEAVPSRWEMEYALVEEERKKWKEREDEKGAVESESEK</sequence>
<evidence type="ECO:0000313" key="2">
    <source>
        <dbReference type="EMBL" id="KAL1840561.1"/>
    </source>
</evidence>
<feature type="compositionally biased region" description="Acidic residues" evidence="1">
    <location>
        <begin position="574"/>
        <end position="591"/>
    </location>
</feature>
<name>A0ABR3VFP4_HUMIN</name>
<feature type="compositionally biased region" description="Acidic residues" evidence="1">
    <location>
        <begin position="21"/>
        <end position="37"/>
    </location>
</feature>
<proteinExistence type="predicted"/>
<feature type="region of interest" description="Disordered" evidence="1">
    <location>
        <begin position="1"/>
        <end position="167"/>
    </location>
</feature>
<dbReference type="EMBL" id="JAZGSY010000108">
    <property type="protein sequence ID" value="KAL1840561.1"/>
    <property type="molecule type" value="Genomic_DNA"/>
</dbReference>
<feature type="region of interest" description="Disordered" evidence="1">
    <location>
        <begin position="716"/>
        <end position="735"/>
    </location>
</feature>
<evidence type="ECO:0000256" key="1">
    <source>
        <dbReference type="SAM" id="MobiDB-lite"/>
    </source>
</evidence>
<comment type="caution">
    <text evidence="2">The sequence shown here is derived from an EMBL/GenBank/DDBJ whole genome shotgun (WGS) entry which is preliminary data.</text>
</comment>
<dbReference type="Proteomes" id="UP001583172">
    <property type="component" value="Unassembled WGS sequence"/>
</dbReference>
<dbReference type="InterPro" id="IPR039601">
    <property type="entry name" value="Rrn5"/>
</dbReference>
<feature type="compositionally biased region" description="Acidic residues" evidence="1">
    <location>
        <begin position="84"/>
        <end position="93"/>
    </location>
</feature>
<reference evidence="2 3" key="1">
    <citation type="journal article" date="2024" name="Commun. Biol.">
        <title>Comparative genomic analysis of thermophilic fungi reveals convergent evolutionary adaptations and gene losses.</title>
        <authorList>
            <person name="Steindorff A.S."/>
            <person name="Aguilar-Pontes M.V."/>
            <person name="Robinson A.J."/>
            <person name="Andreopoulos B."/>
            <person name="LaButti K."/>
            <person name="Kuo A."/>
            <person name="Mondo S."/>
            <person name="Riley R."/>
            <person name="Otillar R."/>
            <person name="Haridas S."/>
            <person name="Lipzen A."/>
            <person name="Grimwood J."/>
            <person name="Schmutz J."/>
            <person name="Clum A."/>
            <person name="Reid I.D."/>
            <person name="Moisan M.C."/>
            <person name="Butler G."/>
            <person name="Nguyen T.T.M."/>
            <person name="Dewar K."/>
            <person name="Conant G."/>
            <person name="Drula E."/>
            <person name="Henrissat B."/>
            <person name="Hansel C."/>
            <person name="Singer S."/>
            <person name="Hutchinson M.I."/>
            <person name="de Vries R.P."/>
            <person name="Natvig D.O."/>
            <person name="Powell A.J."/>
            <person name="Tsang A."/>
            <person name="Grigoriev I.V."/>
        </authorList>
    </citation>
    <scope>NUCLEOTIDE SEQUENCE [LARGE SCALE GENOMIC DNA]</scope>
    <source>
        <strain evidence="2 3">CBS 620.91</strain>
    </source>
</reference>
<evidence type="ECO:0000313" key="3">
    <source>
        <dbReference type="Proteomes" id="UP001583172"/>
    </source>
</evidence>